<dbReference type="InterPro" id="IPR036986">
    <property type="entry name" value="S4_RNA-bd_sf"/>
</dbReference>
<keyword evidence="3 8" id="KW-0413">Isomerase</keyword>
<dbReference type="AlphaFoldDB" id="A0A2J7TG77"/>
<dbReference type="InterPro" id="IPR002942">
    <property type="entry name" value="S4_RNA-bd"/>
</dbReference>
<dbReference type="Gene3D" id="3.30.2350.10">
    <property type="entry name" value="Pseudouridine synthase"/>
    <property type="match status" value="1"/>
</dbReference>
<dbReference type="PROSITE" id="PS01129">
    <property type="entry name" value="PSI_RLU"/>
    <property type="match status" value="1"/>
</dbReference>
<comment type="function">
    <text evidence="5">Responsible for synthesis of pseudouridine from uracil at positions 1911, 1915 and 1917 in 23S ribosomal RNA.</text>
</comment>
<proteinExistence type="inferred from homology"/>
<dbReference type="PANTHER" id="PTHR21600">
    <property type="entry name" value="MITOCHONDRIAL RNA PSEUDOURIDINE SYNTHASE"/>
    <property type="match status" value="1"/>
</dbReference>
<dbReference type="Pfam" id="PF01479">
    <property type="entry name" value="S4"/>
    <property type="match status" value="1"/>
</dbReference>
<dbReference type="GO" id="GO:0000455">
    <property type="term" value="P:enzyme-directed rRNA pseudouridine synthesis"/>
    <property type="evidence" value="ECO:0007669"/>
    <property type="project" value="UniProtKB-ARBA"/>
</dbReference>
<gene>
    <name evidence="10" type="ORF">CR492_11710</name>
</gene>
<dbReference type="SMART" id="SM00363">
    <property type="entry name" value="S4"/>
    <property type="match status" value="1"/>
</dbReference>
<evidence type="ECO:0000256" key="6">
    <source>
        <dbReference type="PIRSR" id="PIRSR606225-1"/>
    </source>
</evidence>
<dbReference type="PROSITE" id="PS50889">
    <property type="entry name" value="S4"/>
    <property type="match status" value="1"/>
</dbReference>
<evidence type="ECO:0000256" key="1">
    <source>
        <dbReference type="ARBA" id="ARBA00010876"/>
    </source>
</evidence>
<evidence type="ECO:0000313" key="10">
    <source>
        <dbReference type="EMBL" id="PNG25774.1"/>
    </source>
</evidence>
<comment type="caution">
    <text evidence="10">The sequence shown here is derived from an EMBL/GenBank/DDBJ whole genome shotgun (WGS) entry which is preliminary data.</text>
</comment>
<sequence length="342" mass="36072">MNPVEPALHGSTASVQSFAVAPGRAGERLDRFLAAESAAAGADLSRTRLKALIEGGHVSVNGVIVTEASFAVRAGQALAVAVPPAAEPIPAGEAIALDIRFEDEHLLVLDKPAGLVVHPGAGHESGTLVNALIAHCGDSLSGIGGVKRPGIVHRLDKDTSGLMVVAKTDRAHQGLARLFADHGRTLPLLREYLAFVWGAPDRAMGLVDAPLGRHPVDREKIAIVAAARGRHAITHWRLLEQLGPEVATVACRLETGRTHQIRVHMASLGWPLLGDPVYGRGFRTKAARLSAEAQAALIALGRQALHARTLGFEHPVTGAALEFESEPPRDMAELQAALRRSA</sequence>
<accession>A0A2J7TG77</accession>
<dbReference type="OrthoDB" id="9807829at2"/>
<evidence type="ECO:0000256" key="7">
    <source>
        <dbReference type="PROSITE-ProRule" id="PRU00182"/>
    </source>
</evidence>
<name>A0A2J7TG77_METSI</name>
<comment type="catalytic activity">
    <reaction evidence="8">
        <text>a uridine in RNA = a pseudouridine in RNA</text>
        <dbReference type="Rhea" id="RHEA:48348"/>
        <dbReference type="Rhea" id="RHEA-COMP:12068"/>
        <dbReference type="Rhea" id="RHEA-COMP:12069"/>
        <dbReference type="ChEBI" id="CHEBI:65314"/>
        <dbReference type="ChEBI" id="CHEBI:65315"/>
    </reaction>
</comment>
<feature type="active site" evidence="6">
    <location>
        <position position="156"/>
    </location>
</feature>
<dbReference type="CDD" id="cd00165">
    <property type="entry name" value="S4"/>
    <property type="match status" value="1"/>
</dbReference>
<keyword evidence="2 7" id="KW-0694">RNA-binding</keyword>
<dbReference type="RefSeq" id="WP_102843928.1">
    <property type="nucleotide sequence ID" value="NZ_PDZR01000012.1"/>
</dbReference>
<dbReference type="EMBL" id="PDZR01000012">
    <property type="protein sequence ID" value="PNG25774.1"/>
    <property type="molecule type" value="Genomic_DNA"/>
</dbReference>
<dbReference type="PANTHER" id="PTHR21600:SF44">
    <property type="entry name" value="RIBOSOMAL LARGE SUBUNIT PSEUDOURIDINE SYNTHASE D"/>
    <property type="match status" value="1"/>
</dbReference>
<dbReference type="GO" id="GO:0003723">
    <property type="term" value="F:RNA binding"/>
    <property type="evidence" value="ECO:0007669"/>
    <property type="project" value="UniProtKB-KW"/>
</dbReference>
<evidence type="ECO:0000313" key="11">
    <source>
        <dbReference type="Proteomes" id="UP000236286"/>
    </source>
</evidence>
<dbReference type="Proteomes" id="UP000236286">
    <property type="component" value="Unassembled WGS sequence"/>
</dbReference>
<evidence type="ECO:0000259" key="9">
    <source>
        <dbReference type="SMART" id="SM00363"/>
    </source>
</evidence>
<dbReference type="SUPFAM" id="SSF55120">
    <property type="entry name" value="Pseudouridine synthase"/>
    <property type="match status" value="1"/>
</dbReference>
<dbReference type="EC" id="5.4.99.-" evidence="8"/>
<evidence type="ECO:0000256" key="2">
    <source>
        <dbReference type="ARBA" id="ARBA00022884"/>
    </source>
</evidence>
<dbReference type="Pfam" id="PF00849">
    <property type="entry name" value="PseudoU_synth_2"/>
    <property type="match status" value="1"/>
</dbReference>
<dbReference type="InterPro" id="IPR006225">
    <property type="entry name" value="PsdUridine_synth_RluC/D"/>
</dbReference>
<dbReference type="CDD" id="cd02869">
    <property type="entry name" value="PseudoU_synth_RluA_like"/>
    <property type="match status" value="1"/>
</dbReference>
<organism evidence="10 11">
    <name type="scientific">Methylocella silvestris</name>
    <dbReference type="NCBI Taxonomy" id="199596"/>
    <lineage>
        <taxon>Bacteria</taxon>
        <taxon>Pseudomonadati</taxon>
        <taxon>Pseudomonadota</taxon>
        <taxon>Alphaproteobacteria</taxon>
        <taxon>Hyphomicrobiales</taxon>
        <taxon>Beijerinckiaceae</taxon>
        <taxon>Methylocella</taxon>
    </lineage>
</organism>
<comment type="similarity">
    <text evidence="1 8">Belongs to the pseudouridine synthase RluA family.</text>
</comment>
<dbReference type="InterPro" id="IPR006145">
    <property type="entry name" value="PsdUridine_synth_RsuA/RluA"/>
</dbReference>
<dbReference type="GO" id="GO:0160140">
    <property type="term" value="F:23S rRNA pseudouridine(1911/1915/1917) synthase activity"/>
    <property type="evidence" value="ECO:0007669"/>
    <property type="project" value="UniProtKB-EC"/>
</dbReference>
<dbReference type="NCBIfam" id="TIGR00005">
    <property type="entry name" value="rluA_subfam"/>
    <property type="match status" value="1"/>
</dbReference>
<dbReference type="InterPro" id="IPR006224">
    <property type="entry name" value="PsdUridine_synth_RluA-like_CS"/>
</dbReference>
<dbReference type="Gene3D" id="3.10.290.10">
    <property type="entry name" value="RNA-binding S4 domain"/>
    <property type="match status" value="1"/>
</dbReference>
<comment type="catalytic activity">
    <reaction evidence="4">
        <text>uridine(1911/1915/1917) in 23S rRNA = pseudouridine(1911/1915/1917) in 23S rRNA</text>
        <dbReference type="Rhea" id="RHEA:42524"/>
        <dbReference type="Rhea" id="RHEA-COMP:10097"/>
        <dbReference type="Rhea" id="RHEA-COMP:10098"/>
        <dbReference type="ChEBI" id="CHEBI:65314"/>
        <dbReference type="ChEBI" id="CHEBI:65315"/>
        <dbReference type="EC" id="5.4.99.23"/>
    </reaction>
</comment>
<dbReference type="FunFam" id="3.30.2350.10:FF:000006">
    <property type="entry name" value="Pseudouridine synthase"/>
    <property type="match status" value="1"/>
</dbReference>
<dbReference type="InterPro" id="IPR020103">
    <property type="entry name" value="PsdUridine_synth_cat_dom_sf"/>
</dbReference>
<feature type="domain" description="RNA-binding S4" evidence="9">
    <location>
        <begin position="27"/>
        <end position="90"/>
    </location>
</feature>
<evidence type="ECO:0000256" key="5">
    <source>
        <dbReference type="ARBA" id="ARBA00056072"/>
    </source>
</evidence>
<reference evidence="10 11" key="1">
    <citation type="submission" date="2017-10" db="EMBL/GenBank/DDBJ databases">
        <title>Genome announcement of Methylocella silvestris TVC from permafrost.</title>
        <authorList>
            <person name="Wang J."/>
            <person name="Geng K."/>
            <person name="Ul-Haque F."/>
            <person name="Crombie A.T."/>
            <person name="Street L.E."/>
            <person name="Wookey P.A."/>
            <person name="Murrell J.C."/>
            <person name="Pratscher J."/>
        </authorList>
    </citation>
    <scope>NUCLEOTIDE SEQUENCE [LARGE SCALE GENOMIC DNA]</scope>
    <source>
        <strain evidence="10 11">TVC</strain>
    </source>
</reference>
<protein>
    <recommendedName>
        <fullName evidence="8">Pseudouridine synthase</fullName>
        <ecNumber evidence="8">5.4.99.-</ecNumber>
    </recommendedName>
</protein>
<evidence type="ECO:0000256" key="3">
    <source>
        <dbReference type="ARBA" id="ARBA00023235"/>
    </source>
</evidence>
<evidence type="ECO:0000256" key="4">
    <source>
        <dbReference type="ARBA" id="ARBA00036882"/>
    </source>
</evidence>
<dbReference type="SUPFAM" id="SSF55174">
    <property type="entry name" value="Alpha-L RNA-binding motif"/>
    <property type="match status" value="1"/>
</dbReference>
<dbReference type="InterPro" id="IPR050188">
    <property type="entry name" value="RluA_PseudoU_synthase"/>
</dbReference>
<evidence type="ECO:0000256" key="8">
    <source>
        <dbReference type="RuleBase" id="RU362028"/>
    </source>
</evidence>